<evidence type="ECO:0000313" key="2">
    <source>
        <dbReference type="Proteomes" id="UP000261811"/>
    </source>
</evidence>
<dbReference type="Proteomes" id="UP000261811">
    <property type="component" value="Unassembled WGS sequence"/>
</dbReference>
<dbReference type="EMBL" id="QURH01000679">
    <property type="protein sequence ID" value="RFU38843.1"/>
    <property type="molecule type" value="Genomic_DNA"/>
</dbReference>
<organism evidence="1 2">
    <name type="scientific">Actinomadura logoneensis</name>
    <dbReference type="NCBI Taxonomy" id="2293572"/>
    <lineage>
        <taxon>Bacteria</taxon>
        <taxon>Bacillati</taxon>
        <taxon>Actinomycetota</taxon>
        <taxon>Actinomycetes</taxon>
        <taxon>Streptosporangiales</taxon>
        <taxon>Thermomonosporaceae</taxon>
        <taxon>Actinomadura</taxon>
    </lineage>
</organism>
<dbReference type="RefSeq" id="WP_199486886.1">
    <property type="nucleotide sequence ID" value="NZ_QURH01000679.1"/>
</dbReference>
<evidence type="ECO:0000313" key="1">
    <source>
        <dbReference type="EMBL" id="RFU38843.1"/>
    </source>
</evidence>
<dbReference type="Gene3D" id="2.50.20.10">
    <property type="entry name" value="Lipoprotein localisation LolA/LolB/LppX"/>
    <property type="match status" value="1"/>
</dbReference>
<comment type="caution">
    <text evidence="1">The sequence shown here is derived from an EMBL/GenBank/DDBJ whole genome shotgun (WGS) entry which is preliminary data.</text>
</comment>
<proteinExistence type="predicted"/>
<keyword evidence="2" id="KW-1185">Reference proteome</keyword>
<protein>
    <submittedName>
        <fullName evidence="1">Uncharacterized protein</fullName>
    </submittedName>
</protein>
<gene>
    <name evidence="1" type="ORF">DZF91_25540</name>
</gene>
<dbReference type="AlphaFoldDB" id="A0A372JFQ0"/>
<name>A0A372JFQ0_9ACTN</name>
<feature type="non-terminal residue" evidence="1">
    <location>
        <position position="1"/>
    </location>
</feature>
<sequence length="214" mass="22176">DAVTALEPRRVAGRSADGLRVTPADRDTTVGAVDVWSDPSTGVPLEVRVLPRGATRPALTTRFLEFAAGRPAESEIAPRPARGLVRSTVDAPDLLSRLVAFTNRRLPDRLAGRPALPGTASVASIRGYTGGFSSLAVAPLPPRYGQRLVATAQEAGAAVTPLRVGGGPGRGEFLMLTTPLLTAMLFHADTGVTFLLAGAVRPEVLRGAAAELAA</sequence>
<reference evidence="1 2" key="1">
    <citation type="submission" date="2018-08" db="EMBL/GenBank/DDBJ databases">
        <title>Actinomadura jelena sp. nov., a novel Actinomycete isolated from soil in Chad.</title>
        <authorList>
            <person name="Shi L."/>
        </authorList>
    </citation>
    <scope>NUCLEOTIDE SEQUENCE [LARGE SCALE GENOMIC DNA]</scope>
    <source>
        <strain evidence="1 2">NEAU-G17</strain>
    </source>
</reference>
<accession>A0A372JFQ0</accession>